<dbReference type="EMBL" id="JBBNGS010000008">
    <property type="protein sequence ID" value="MEQ2637759.1"/>
    <property type="molecule type" value="Genomic_DNA"/>
</dbReference>
<evidence type="ECO:0000256" key="1">
    <source>
        <dbReference type="ARBA" id="ARBA00001933"/>
    </source>
</evidence>
<keyword evidence="6 9" id="KW-0808">Transferase</keyword>
<comment type="caution">
    <text evidence="11">The sequence shown here is derived from an EMBL/GenBank/DDBJ whole genome shotgun (WGS) entry which is preliminary data.</text>
</comment>
<reference evidence="11 12" key="1">
    <citation type="submission" date="2024-04" db="EMBL/GenBank/DDBJ databases">
        <title>Human intestinal bacterial collection.</title>
        <authorList>
            <person name="Pauvert C."/>
            <person name="Hitch T.C.A."/>
            <person name="Clavel T."/>
        </authorList>
    </citation>
    <scope>NUCLEOTIDE SEQUENCE [LARGE SCALE GENOMIC DNA]</scope>
    <source>
        <strain evidence="11 12">CLA-AA-H197</strain>
    </source>
</reference>
<keyword evidence="4 9" id="KW-0032">Aminotransferase</keyword>
<dbReference type="HAMAP" id="MF_01023">
    <property type="entry name" value="HisC_aminotrans_2"/>
    <property type="match status" value="1"/>
</dbReference>
<comment type="pathway">
    <text evidence="9">Amino-acid biosynthesis; L-histidine biosynthesis; L-histidine from 5-phospho-alpha-D-ribose 1-diphosphate: step 7/9.</text>
</comment>
<dbReference type="PANTHER" id="PTHR42885">
    <property type="entry name" value="HISTIDINOL-PHOSPHATE AMINOTRANSFERASE-RELATED"/>
    <property type="match status" value="1"/>
</dbReference>
<evidence type="ECO:0000256" key="5">
    <source>
        <dbReference type="ARBA" id="ARBA00022605"/>
    </source>
</evidence>
<evidence type="ECO:0000256" key="8">
    <source>
        <dbReference type="ARBA" id="ARBA00023102"/>
    </source>
</evidence>
<dbReference type="InterPro" id="IPR015424">
    <property type="entry name" value="PyrdxlP-dep_Trfase"/>
</dbReference>
<evidence type="ECO:0000256" key="6">
    <source>
        <dbReference type="ARBA" id="ARBA00022679"/>
    </source>
</evidence>
<feature type="modified residue" description="N6-(pyridoxal phosphate)lysine" evidence="9">
    <location>
        <position position="229"/>
    </location>
</feature>
<keyword evidence="5 9" id="KW-0028">Amino-acid biosynthesis</keyword>
<comment type="cofactor">
    <cofactor evidence="1 9">
        <name>pyridoxal 5'-phosphate</name>
        <dbReference type="ChEBI" id="CHEBI:597326"/>
    </cofactor>
</comment>
<dbReference type="EC" id="2.6.1.9" evidence="9"/>
<dbReference type="InterPro" id="IPR015422">
    <property type="entry name" value="PyrdxlP-dep_Trfase_small"/>
</dbReference>
<dbReference type="RefSeq" id="WP_349182357.1">
    <property type="nucleotide sequence ID" value="NZ_JBBNGS010000008.1"/>
</dbReference>
<proteinExistence type="inferred from homology"/>
<dbReference type="Proteomes" id="UP001478817">
    <property type="component" value="Unassembled WGS sequence"/>
</dbReference>
<dbReference type="CDD" id="cd00609">
    <property type="entry name" value="AAT_like"/>
    <property type="match status" value="1"/>
</dbReference>
<comment type="similarity">
    <text evidence="2 9">Belongs to the class-II pyridoxal-phosphate-dependent aminotransferase family. Histidinol-phosphate aminotransferase subfamily.</text>
</comment>
<dbReference type="InterPro" id="IPR005861">
    <property type="entry name" value="HisP_aminotrans"/>
</dbReference>
<dbReference type="InterPro" id="IPR004839">
    <property type="entry name" value="Aminotransferase_I/II_large"/>
</dbReference>
<comment type="catalytic activity">
    <reaction evidence="9">
        <text>L-histidinol phosphate + 2-oxoglutarate = 3-(imidazol-4-yl)-2-oxopropyl phosphate + L-glutamate</text>
        <dbReference type="Rhea" id="RHEA:23744"/>
        <dbReference type="ChEBI" id="CHEBI:16810"/>
        <dbReference type="ChEBI" id="CHEBI:29985"/>
        <dbReference type="ChEBI" id="CHEBI:57766"/>
        <dbReference type="ChEBI" id="CHEBI:57980"/>
        <dbReference type="EC" id="2.6.1.9"/>
    </reaction>
</comment>
<organism evidence="11 12">
    <name type="scientific">Paratractidigestivibacter faecalis</name>
    <dbReference type="NCBI Taxonomy" id="2292441"/>
    <lineage>
        <taxon>Bacteria</taxon>
        <taxon>Bacillati</taxon>
        <taxon>Actinomycetota</taxon>
        <taxon>Coriobacteriia</taxon>
        <taxon>Coriobacteriales</taxon>
        <taxon>Atopobiaceae</taxon>
        <taxon>Paratractidigestivibacter</taxon>
    </lineage>
</organism>
<dbReference type="Gene3D" id="3.90.1150.10">
    <property type="entry name" value="Aspartate Aminotransferase, domain 1"/>
    <property type="match status" value="1"/>
</dbReference>
<name>A0ABV1IGI3_9ACTN</name>
<dbReference type="Gene3D" id="3.40.640.10">
    <property type="entry name" value="Type I PLP-dependent aspartate aminotransferase-like (Major domain)"/>
    <property type="match status" value="1"/>
</dbReference>
<evidence type="ECO:0000256" key="9">
    <source>
        <dbReference type="HAMAP-Rule" id="MF_01023"/>
    </source>
</evidence>
<evidence type="ECO:0000313" key="11">
    <source>
        <dbReference type="EMBL" id="MEQ2637759.1"/>
    </source>
</evidence>
<dbReference type="PROSITE" id="PS00599">
    <property type="entry name" value="AA_TRANSFER_CLASS_2"/>
    <property type="match status" value="1"/>
</dbReference>
<evidence type="ECO:0000256" key="4">
    <source>
        <dbReference type="ARBA" id="ARBA00022576"/>
    </source>
</evidence>
<dbReference type="NCBIfam" id="TIGR01141">
    <property type="entry name" value="hisC"/>
    <property type="match status" value="1"/>
</dbReference>
<keyword evidence="7 9" id="KW-0663">Pyridoxal phosphate</keyword>
<protein>
    <recommendedName>
        <fullName evidence="9">Histidinol-phosphate aminotransferase</fullName>
        <ecNumber evidence="9">2.6.1.9</ecNumber>
    </recommendedName>
    <alternativeName>
        <fullName evidence="9">Imidazole acetol-phosphate transaminase</fullName>
    </alternativeName>
</protein>
<evidence type="ECO:0000256" key="2">
    <source>
        <dbReference type="ARBA" id="ARBA00007970"/>
    </source>
</evidence>
<comment type="subunit">
    <text evidence="3 9">Homodimer.</text>
</comment>
<feature type="domain" description="Aminotransferase class I/classII large" evidence="10">
    <location>
        <begin position="34"/>
        <end position="364"/>
    </location>
</feature>
<keyword evidence="12" id="KW-1185">Reference proteome</keyword>
<keyword evidence="8 9" id="KW-0368">Histidine biosynthesis</keyword>
<sequence>MADRGASPLDVTGRVRPALAGFEPYDPAFTPCRINLSANENTHPLPASVTEAMRAAAVSCALNRYPDPMANDLRDLLAAWHGVERANVMVGNGGDELLFNLLFTFGGPGHALVTCPPDFSEYANFAKMCETPCVEVWRDANTFEVDADALVDAARSASLVILTSPNNPTGNLLDPALVRRLLDETNALVLVDEAYVEFAGTPSHLGEDASLVCWVAGCPRLMVLRTLSKAFGLAGLRAGYLVADPAVIDALASIRQIYSEDVLAQAVAAAAVSRRRELVGVVADVVAERERLAAGLAAIPGVEVWPSAANFLLVRLPGASRVRARLRDEYSILVRDFSYAPGLADCLRLTVGTREENDRLLDALSILAREEA</sequence>
<dbReference type="InterPro" id="IPR001917">
    <property type="entry name" value="Aminotrans_II_pyridoxalP_BS"/>
</dbReference>
<dbReference type="Pfam" id="PF00155">
    <property type="entry name" value="Aminotran_1_2"/>
    <property type="match status" value="1"/>
</dbReference>
<evidence type="ECO:0000256" key="3">
    <source>
        <dbReference type="ARBA" id="ARBA00011738"/>
    </source>
</evidence>
<evidence type="ECO:0000313" key="12">
    <source>
        <dbReference type="Proteomes" id="UP001478817"/>
    </source>
</evidence>
<evidence type="ECO:0000259" key="10">
    <source>
        <dbReference type="Pfam" id="PF00155"/>
    </source>
</evidence>
<dbReference type="SUPFAM" id="SSF53383">
    <property type="entry name" value="PLP-dependent transferases"/>
    <property type="match status" value="1"/>
</dbReference>
<evidence type="ECO:0000256" key="7">
    <source>
        <dbReference type="ARBA" id="ARBA00022898"/>
    </source>
</evidence>
<gene>
    <name evidence="9 11" type="primary">hisC</name>
    <name evidence="11" type="ORF">AAAT05_05300</name>
</gene>
<accession>A0ABV1IGI3</accession>
<dbReference type="PANTHER" id="PTHR42885:SF2">
    <property type="entry name" value="HISTIDINOL-PHOSPHATE AMINOTRANSFERASE"/>
    <property type="match status" value="1"/>
</dbReference>
<dbReference type="InterPro" id="IPR015421">
    <property type="entry name" value="PyrdxlP-dep_Trfase_major"/>
</dbReference>
<dbReference type="GO" id="GO:0004400">
    <property type="term" value="F:histidinol-phosphate transaminase activity"/>
    <property type="evidence" value="ECO:0007669"/>
    <property type="project" value="UniProtKB-EC"/>
</dbReference>